<reference evidence="1 2" key="1">
    <citation type="submission" date="2024-07" db="EMBL/GenBank/DDBJ databases">
        <title>Characterization of a bacterium isolated from hydrolysated instant sea cucumber by whole-genome sequencing and metabolomics.</title>
        <authorList>
            <person name="Luo X."/>
            <person name="Zhang Z."/>
            <person name="Zheng Z."/>
            <person name="Zhang W."/>
            <person name="Ming T."/>
            <person name="Jiao L."/>
            <person name="Su X."/>
            <person name="Kong F."/>
            <person name="Xu J."/>
        </authorList>
    </citation>
    <scope>NUCLEOTIDE SEQUENCE [LARGE SCALE GENOMIC DNA]</scope>
    <source>
        <strain evidence="1 2">XL-2024</strain>
    </source>
</reference>
<accession>A0ABV3VS75</accession>
<comment type="caution">
    <text evidence="1">The sequence shown here is derived from an EMBL/GenBank/DDBJ whole genome shotgun (WGS) entry which is preliminary data.</text>
</comment>
<protein>
    <submittedName>
        <fullName evidence="1">Uncharacterized protein</fullName>
    </submittedName>
</protein>
<dbReference type="Proteomes" id="UP001558534">
    <property type="component" value="Unassembled WGS sequence"/>
</dbReference>
<dbReference type="EMBL" id="JBFRHK010000001">
    <property type="protein sequence ID" value="MEX3743728.1"/>
    <property type="molecule type" value="Genomic_DNA"/>
</dbReference>
<organism evidence="1 2">
    <name type="scientific">Lysinibacillus xylanilyticus</name>
    <dbReference type="NCBI Taxonomy" id="582475"/>
    <lineage>
        <taxon>Bacteria</taxon>
        <taxon>Bacillati</taxon>
        <taxon>Bacillota</taxon>
        <taxon>Bacilli</taxon>
        <taxon>Bacillales</taxon>
        <taxon>Bacillaceae</taxon>
        <taxon>Lysinibacillus</taxon>
    </lineage>
</organism>
<evidence type="ECO:0000313" key="1">
    <source>
        <dbReference type="EMBL" id="MEX3743728.1"/>
    </source>
</evidence>
<dbReference type="RefSeq" id="WP_368634764.1">
    <property type="nucleotide sequence ID" value="NZ_JBFRHK010000001.1"/>
</dbReference>
<sequence>MHLEVPLKSEAYRKIFSQKGLVDISPLESDQLKIIRDGKLLQSLMRCLSEESEDSLTEGIIQPREIYLLLKHKSEIKPSPTLEEINQMLDLLSSPLIGCVGITNDGYYAIGSLSDAAQKFEFYLKACKN</sequence>
<name>A0ABV3VS75_9BACI</name>
<evidence type="ECO:0000313" key="2">
    <source>
        <dbReference type="Proteomes" id="UP001558534"/>
    </source>
</evidence>
<gene>
    <name evidence="1" type="ORF">AB1300_01120</name>
</gene>
<keyword evidence="2" id="KW-1185">Reference proteome</keyword>
<proteinExistence type="predicted"/>